<evidence type="ECO:0000259" key="2">
    <source>
        <dbReference type="Pfam" id="PF00326"/>
    </source>
</evidence>
<proteinExistence type="predicted"/>
<dbReference type="Pfam" id="PF00326">
    <property type="entry name" value="Peptidase_S9"/>
    <property type="match status" value="1"/>
</dbReference>
<dbReference type="STRING" id="1221500.ABE65_007365"/>
<reference evidence="3 4" key="1">
    <citation type="submission" date="2016-04" db="EMBL/GenBank/DDBJ databases">
        <title>Complete genome sequence of Fictibacillus phosphorivorans G25-29, a strain toxic to nematodes.</title>
        <authorList>
            <person name="Zheng Z."/>
        </authorList>
    </citation>
    <scope>NUCLEOTIDE SEQUENCE [LARGE SCALE GENOMIC DNA]</scope>
    <source>
        <strain evidence="3 4">G25-29</strain>
    </source>
</reference>
<dbReference type="EMBL" id="CP015378">
    <property type="protein sequence ID" value="ANC76626.1"/>
    <property type="molecule type" value="Genomic_DNA"/>
</dbReference>
<dbReference type="AlphaFoldDB" id="A0A160IL94"/>
<dbReference type="InterPro" id="IPR050261">
    <property type="entry name" value="FrsA_esterase"/>
</dbReference>
<feature type="domain" description="Peptidase S9 prolyl oligopeptidase catalytic" evidence="2">
    <location>
        <begin position="86"/>
        <end position="251"/>
    </location>
</feature>
<organism evidence="3 4">
    <name type="scientific">Fictibacillus phosphorivorans</name>
    <dbReference type="NCBI Taxonomy" id="1221500"/>
    <lineage>
        <taxon>Bacteria</taxon>
        <taxon>Bacillati</taxon>
        <taxon>Bacillota</taxon>
        <taxon>Bacilli</taxon>
        <taxon>Bacillales</taxon>
        <taxon>Fictibacillaceae</taxon>
        <taxon>Fictibacillus</taxon>
    </lineage>
</organism>
<evidence type="ECO:0000313" key="3">
    <source>
        <dbReference type="EMBL" id="ANC76626.1"/>
    </source>
</evidence>
<dbReference type="InterPro" id="IPR001375">
    <property type="entry name" value="Peptidase_S9_cat"/>
</dbReference>
<dbReference type="RefSeq" id="WP_066393056.1">
    <property type="nucleotide sequence ID" value="NZ_CP015378.1"/>
</dbReference>
<name>A0A160IL94_9BACL</name>
<gene>
    <name evidence="3" type="ORF">ABE65_007365</name>
</gene>
<evidence type="ECO:0000256" key="1">
    <source>
        <dbReference type="ARBA" id="ARBA00022801"/>
    </source>
</evidence>
<dbReference type="GO" id="GO:0052689">
    <property type="term" value="F:carboxylic ester hydrolase activity"/>
    <property type="evidence" value="ECO:0007669"/>
    <property type="project" value="UniProtKB-ARBA"/>
</dbReference>
<keyword evidence="4" id="KW-1185">Reference proteome</keyword>
<accession>A0A160IL94</accession>
<dbReference type="KEGG" id="fpn:ABE65_007365"/>
<dbReference type="SUPFAM" id="SSF53474">
    <property type="entry name" value="alpha/beta-Hydrolases"/>
    <property type="match status" value="1"/>
</dbReference>
<dbReference type="PANTHER" id="PTHR22946">
    <property type="entry name" value="DIENELACTONE HYDROLASE DOMAIN-CONTAINING PROTEIN-RELATED"/>
    <property type="match status" value="1"/>
</dbReference>
<dbReference type="GO" id="GO:0006508">
    <property type="term" value="P:proteolysis"/>
    <property type="evidence" value="ECO:0007669"/>
    <property type="project" value="InterPro"/>
</dbReference>
<dbReference type="Proteomes" id="UP000076623">
    <property type="component" value="Chromosome"/>
</dbReference>
<dbReference type="InterPro" id="IPR029058">
    <property type="entry name" value="AB_hydrolase_fold"/>
</dbReference>
<sequence>MVSIQKGTIGDIPFLLAEKKENAGKPLPLFIFIHGYTSAKEHNLHFAYSLAEKDFRVILPDALHHGERIVANPPKSMEYDFWNIVQQGIQDVNRIMEWAKENEFVLENQVAVGGTSMGAIITYGSLVNNPTITAGCALMGTPAHEKFARWQIERIQNAGYDIPLTVEELENAISSLSDYDLTRNLDKLNNRPLFIWHSEVDAVIPYEFAKPYVQTLTEKNSASVYMNDKTSGHKVSRAAYLNAVEWIAKQLKTKKETV</sequence>
<evidence type="ECO:0000313" key="4">
    <source>
        <dbReference type="Proteomes" id="UP000076623"/>
    </source>
</evidence>
<dbReference type="GO" id="GO:0008236">
    <property type="term" value="F:serine-type peptidase activity"/>
    <property type="evidence" value="ECO:0007669"/>
    <property type="project" value="InterPro"/>
</dbReference>
<keyword evidence="1" id="KW-0378">Hydrolase</keyword>
<dbReference type="Gene3D" id="3.40.50.1820">
    <property type="entry name" value="alpha/beta hydrolase"/>
    <property type="match status" value="1"/>
</dbReference>
<protein>
    <recommendedName>
        <fullName evidence="2">Peptidase S9 prolyl oligopeptidase catalytic domain-containing protein</fullName>
    </recommendedName>
</protein>
<dbReference type="PANTHER" id="PTHR22946:SF9">
    <property type="entry name" value="POLYKETIDE TRANSFERASE AF380"/>
    <property type="match status" value="1"/>
</dbReference>